<dbReference type="EMBL" id="CADEAL010002291">
    <property type="protein sequence ID" value="CAB1439490.1"/>
    <property type="molecule type" value="Genomic_DNA"/>
</dbReference>
<evidence type="ECO:0000313" key="2">
    <source>
        <dbReference type="EMBL" id="CAB1439490.1"/>
    </source>
</evidence>
<evidence type="ECO:0000313" key="3">
    <source>
        <dbReference type="Proteomes" id="UP001153269"/>
    </source>
</evidence>
<feature type="compositionally biased region" description="Acidic residues" evidence="1">
    <location>
        <begin position="52"/>
        <end position="71"/>
    </location>
</feature>
<accession>A0A9N7UY50</accession>
<proteinExistence type="predicted"/>
<dbReference type="Proteomes" id="UP001153269">
    <property type="component" value="Unassembled WGS sequence"/>
</dbReference>
<feature type="region of interest" description="Disordered" evidence="1">
    <location>
        <begin position="52"/>
        <end position="101"/>
    </location>
</feature>
<keyword evidence="3" id="KW-1185">Reference proteome</keyword>
<protein>
    <submittedName>
        <fullName evidence="2">Uncharacterized protein</fullName>
    </submittedName>
</protein>
<reference evidence="2" key="1">
    <citation type="submission" date="2020-03" db="EMBL/GenBank/DDBJ databases">
        <authorList>
            <person name="Weist P."/>
        </authorList>
    </citation>
    <scope>NUCLEOTIDE SEQUENCE</scope>
</reference>
<organism evidence="2 3">
    <name type="scientific">Pleuronectes platessa</name>
    <name type="common">European plaice</name>
    <dbReference type="NCBI Taxonomy" id="8262"/>
    <lineage>
        <taxon>Eukaryota</taxon>
        <taxon>Metazoa</taxon>
        <taxon>Chordata</taxon>
        <taxon>Craniata</taxon>
        <taxon>Vertebrata</taxon>
        <taxon>Euteleostomi</taxon>
        <taxon>Actinopterygii</taxon>
        <taxon>Neopterygii</taxon>
        <taxon>Teleostei</taxon>
        <taxon>Neoteleostei</taxon>
        <taxon>Acanthomorphata</taxon>
        <taxon>Carangaria</taxon>
        <taxon>Pleuronectiformes</taxon>
        <taxon>Pleuronectoidei</taxon>
        <taxon>Pleuronectidae</taxon>
        <taxon>Pleuronectes</taxon>
    </lineage>
</organism>
<sequence>MGLVRSHPSCAPEESVRPPKMDSFSLCAGLHPCVNVLHTFQTVASKNINWLDDEEEEEEEEEVEEEEEEDGGGGFEVLLRWSSVEPNPRPDATQPPTGLGL</sequence>
<dbReference type="AlphaFoldDB" id="A0A9N7UY50"/>
<gene>
    <name evidence="2" type="ORF">PLEPLA_LOCUS27275</name>
</gene>
<comment type="caution">
    <text evidence="2">The sequence shown here is derived from an EMBL/GenBank/DDBJ whole genome shotgun (WGS) entry which is preliminary data.</text>
</comment>
<name>A0A9N7UY50_PLEPL</name>
<evidence type="ECO:0000256" key="1">
    <source>
        <dbReference type="SAM" id="MobiDB-lite"/>
    </source>
</evidence>